<dbReference type="Proteomes" id="UP001149074">
    <property type="component" value="Unassembled WGS sequence"/>
</dbReference>
<comment type="subcellular location">
    <subcellularLocation>
        <location evidence="2">Cytoplasm</location>
    </subcellularLocation>
    <subcellularLocation>
        <location evidence="1">Nucleus</location>
    </subcellularLocation>
</comment>
<dbReference type="EMBL" id="JAPQKI010000010">
    <property type="protein sequence ID" value="KAJ5085119.1"/>
    <property type="molecule type" value="Genomic_DNA"/>
</dbReference>
<evidence type="ECO:0000256" key="4">
    <source>
        <dbReference type="ARBA" id="ARBA00022490"/>
    </source>
</evidence>
<evidence type="ECO:0000256" key="9">
    <source>
        <dbReference type="ARBA" id="ARBA00022840"/>
    </source>
</evidence>
<keyword evidence="10" id="KW-0539">Nucleus</keyword>
<dbReference type="PROSITE" id="PS50127">
    <property type="entry name" value="UBC_2"/>
    <property type="match status" value="1"/>
</dbReference>
<dbReference type="OrthoDB" id="1926878at2759"/>
<evidence type="ECO:0000256" key="12">
    <source>
        <dbReference type="ARBA" id="ARBA00041798"/>
    </source>
</evidence>
<reference evidence="16" key="2">
    <citation type="journal article" date="2023" name="IMA Fungus">
        <title>Comparative genomic study of the Penicillium genus elucidates a diverse pangenome and 15 lateral gene transfer events.</title>
        <authorList>
            <person name="Petersen C."/>
            <person name="Sorensen T."/>
            <person name="Nielsen M.R."/>
            <person name="Sondergaard T.E."/>
            <person name="Sorensen J.L."/>
            <person name="Fitzpatrick D.A."/>
            <person name="Frisvad J.C."/>
            <person name="Nielsen K.L."/>
        </authorList>
    </citation>
    <scope>NUCLEOTIDE SEQUENCE</scope>
    <source>
        <strain evidence="16">IBT 30761</strain>
    </source>
</reference>
<gene>
    <name evidence="16" type="ORF">N7532_009890</name>
</gene>
<evidence type="ECO:0000313" key="17">
    <source>
        <dbReference type="Proteomes" id="UP001149074"/>
    </source>
</evidence>
<evidence type="ECO:0000256" key="10">
    <source>
        <dbReference type="ARBA" id="ARBA00023242"/>
    </source>
</evidence>
<dbReference type="RefSeq" id="XP_056469797.1">
    <property type="nucleotide sequence ID" value="XM_056622381.1"/>
</dbReference>
<evidence type="ECO:0000256" key="8">
    <source>
        <dbReference type="ARBA" id="ARBA00022786"/>
    </source>
</evidence>
<proteinExistence type="predicted"/>
<name>A0A9W9ENV7_9EURO</name>
<dbReference type="GO" id="GO:0005634">
    <property type="term" value="C:nucleus"/>
    <property type="evidence" value="ECO:0007669"/>
    <property type="project" value="UniProtKB-SubCell"/>
</dbReference>
<dbReference type="GO" id="GO:0043066">
    <property type="term" value="P:negative regulation of apoptotic process"/>
    <property type="evidence" value="ECO:0007669"/>
    <property type="project" value="TreeGrafter"/>
</dbReference>
<evidence type="ECO:0000256" key="2">
    <source>
        <dbReference type="ARBA" id="ARBA00004496"/>
    </source>
</evidence>
<organism evidence="16 17">
    <name type="scientific">Penicillium argentinense</name>
    <dbReference type="NCBI Taxonomy" id="1131581"/>
    <lineage>
        <taxon>Eukaryota</taxon>
        <taxon>Fungi</taxon>
        <taxon>Dikarya</taxon>
        <taxon>Ascomycota</taxon>
        <taxon>Pezizomycotina</taxon>
        <taxon>Eurotiomycetes</taxon>
        <taxon>Eurotiomycetidae</taxon>
        <taxon>Eurotiales</taxon>
        <taxon>Aspergillaceae</taxon>
        <taxon>Penicillium</taxon>
    </lineage>
</organism>
<dbReference type="Pfam" id="PF00179">
    <property type="entry name" value="UQ_con"/>
    <property type="match status" value="1"/>
</dbReference>
<dbReference type="CDD" id="cd23809">
    <property type="entry name" value="UBCc_UBE2Z"/>
    <property type="match status" value="1"/>
</dbReference>
<evidence type="ECO:0000256" key="11">
    <source>
        <dbReference type="ARBA" id="ARBA00039894"/>
    </source>
</evidence>
<feature type="domain" description="UBC core" evidence="15">
    <location>
        <begin position="4"/>
        <end position="161"/>
    </location>
</feature>
<dbReference type="SMART" id="SM00212">
    <property type="entry name" value="UBCc"/>
    <property type="match status" value="1"/>
</dbReference>
<evidence type="ECO:0000256" key="1">
    <source>
        <dbReference type="ARBA" id="ARBA00004123"/>
    </source>
</evidence>
<keyword evidence="5" id="KW-0808">Transferase</keyword>
<dbReference type="GO" id="GO:0005737">
    <property type="term" value="C:cytoplasm"/>
    <property type="evidence" value="ECO:0007669"/>
    <property type="project" value="UniProtKB-SubCell"/>
</dbReference>
<dbReference type="PANTHER" id="PTHR46116">
    <property type="entry name" value="(E3-INDEPENDENT) E2 UBIQUITIN-CONJUGATING ENZYME"/>
    <property type="match status" value="1"/>
</dbReference>
<comment type="caution">
    <text evidence="16">The sequence shown here is derived from an EMBL/GenBank/DDBJ whole genome shotgun (WGS) entry which is preliminary data.</text>
</comment>
<evidence type="ECO:0000259" key="15">
    <source>
        <dbReference type="PROSITE" id="PS50127"/>
    </source>
</evidence>
<dbReference type="InterPro" id="IPR000608">
    <property type="entry name" value="UBC"/>
</dbReference>
<keyword evidence="6" id="KW-0053">Apoptosis</keyword>
<sequence>MASRSLLRLMKELQELAKGENLAINVHYDESNINQIEVLLLGPPDTPYAFGFYRFAIVIPPEYPTRPPHVTLKTTNMGSTRFGPNLYASGKVCLSILGTWPGRPGEEWSPAQGLESVLLSIQSLLSANPYHNEPGFAHESDANAVQTYNAKVRHENLRLAIITPLEKALGLAPNPTGGPSSASSEDPFNDHYKRRFLWYLDQYKRAIAQGIEEVKNNPGPQFPMAPFESSSNGMRGSWAYPELQRRLQAIESKLIEETYGWAVEGSKICEEDAGIAVTLRAQQDQIVAELKNFTGSTVDLAMIDDNPFLWQLTYFGRPMSIWDGAMVNLKIYISPRFPAEQPRVFLDSSIFHLRVTSLKMLVYLPARSNDLIRHIAGIIGTLDEESPAYNPLLTVNQEASKLFWGTKQEKREYNTKLRHSIEMSML</sequence>
<keyword evidence="9" id="KW-0067">ATP-binding</keyword>
<evidence type="ECO:0000313" key="16">
    <source>
        <dbReference type="EMBL" id="KAJ5085119.1"/>
    </source>
</evidence>
<keyword evidence="17" id="KW-1185">Reference proteome</keyword>
<dbReference type="PANTHER" id="PTHR46116:SF26">
    <property type="entry name" value="UBIQUITIN-CONJUGATING ENZYME E2 Z"/>
    <property type="match status" value="1"/>
</dbReference>
<dbReference type="CDD" id="cd00195">
    <property type="entry name" value="UBCc_UEV"/>
    <property type="match status" value="1"/>
</dbReference>
<dbReference type="GO" id="GO:0005524">
    <property type="term" value="F:ATP binding"/>
    <property type="evidence" value="ECO:0007669"/>
    <property type="project" value="UniProtKB-KW"/>
</dbReference>
<keyword evidence="4" id="KW-0963">Cytoplasm</keyword>
<reference evidence="16" key="1">
    <citation type="submission" date="2022-11" db="EMBL/GenBank/DDBJ databases">
        <authorList>
            <person name="Petersen C."/>
        </authorList>
    </citation>
    <scope>NUCLEOTIDE SEQUENCE</scope>
    <source>
        <strain evidence="16">IBT 30761</strain>
    </source>
</reference>
<evidence type="ECO:0000256" key="6">
    <source>
        <dbReference type="ARBA" id="ARBA00022703"/>
    </source>
</evidence>
<dbReference type="Gene3D" id="3.10.110.10">
    <property type="entry name" value="Ubiquitin Conjugating Enzyme"/>
    <property type="match status" value="2"/>
</dbReference>
<dbReference type="GO" id="GO:0006915">
    <property type="term" value="P:apoptotic process"/>
    <property type="evidence" value="ECO:0007669"/>
    <property type="project" value="UniProtKB-KW"/>
</dbReference>
<evidence type="ECO:0000256" key="7">
    <source>
        <dbReference type="ARBA" id="ARBA00022741"/>
    </source>
</evidence>
<dbReference type="InterPro" id="IPR016135">
    <property type="entry name" value="UBQ-conjugating_enzyme/RWD"/>
</dbReference>
<evidence type="ECO:0000256" key="3">
    <source>
        <dbReference type="ARBA" id="ARBA00012486"/>
    </source>
</evidence>
<evidence type="ECO:0000256" key="5">
    <source>
        <dbReference type="ARBA" id="ARBA00022679"/>
    </source>
</evidence>
<evidence type="ECO:0000256" key="14">
    <source>
        <dbReference type="ARBA" id="ARBA00042401"/>
    </source>
</evidence>
<dbReference type="GO" id="GO:0004869">
    <property type="term" value="F:cysteine-type endopeptidase inhibitor activity"/>
    <property type="evidence" value="ECO:0007669"/>
    <property type="project" value="TreeGrafter"/>
</dbReference>
<dbReference type="GO" id="GO:0061631">
    <property type="term" value="F:ubiquitin conjugating enzyme activity"/>
    <property type="evidence" value="ECO:0007669"/>
    <property type="project" value="UniProtKB-EC"/>
</dbReference>
<dbReference type="GeneID" id="81361360"/>
<dbReference type="AlphaFoldDB" id="A0A9W9ENV7"/>
<keyword evidence="8" id="KW-0833">Ubl conjugation pathway</keyword>
<accession>A0A9W9ENV7</accession>
<evidence type="ECO:0000256" key="13">
    <source>
        <dbReference type="ARBA" id="ARBA00042316"/>
    </source>
</evidence>
<dbReference type="EC" id="2.3.2.23" evidence="3"/>
<dbReference type="SUPFAM" id="SSF54495">
    <property type="entry name" value="UBC-like"/>
    <property type="match status" value="2"/>
</dbReference>
<protein>
    <recommendedName>
        <fullName evidence="11">Ubiquitin-conjugating enzyme E2 Z</fullName>
        <ecNumber evidence="3">2.3.2.23</ecNumber>
    </recommendedName>
    <alternativeName>
        <fullName evidence="12">E2 ubiquitin-conjugating enzyme Z</fullName>
    </alternativeName>
    <alternativeName>
        <fullName evidence="14">Ubiquitin carrier protein Z</fullName>
    </alternativeName>
    <alternativeName>
        <fullName evidence="13">Ubiquitin-protein ligase Z</fullName>
    </alternativeName>
</protein>
<keyword evidence="7" id="KW-0547">Nucleotide-binding</keyword>